<feature type="region of interest" description="Disordered" evidence="1">
    <location>
        <begin position="180"/>
        <end position="260"/>
    </location>
</feature>
<dbReference type="EMBL" id="REGN01013692">
    <property type="protein sequence ID" value="RMZ93587.1"/>
    <property type="molecule type" value="Genomic_DNA"/>
</dbReference>
<feature type="non-terminal residue" evidence="2">
    <location>
        <position position="1"/>
    </location>
</feature>
<proteinExistence type="predicted"/>
<protein>
    <submittedName>
        <fullName evidence="2">Uncharacterized protein</fullName>
    </submittedName>
</protein>
<gene>
    <name evidence="2" type="ORF">BpHYR1_002935</name>
</gene>
<feature type="compositionally biased region" description="Low complexity" evidence="1">
    <location>
        <begin position="204"/>
        <end position="216"/>
    </location>
</feature>
<feature type="non-terminal residue" evidence="2">
    <location>
        <position position="260"/>
    </location>
</feature>
<keyword evidence="3" id="KW-1185">Reference proteome</keyword>
<dbReference type="AlphaFoldDB" id="A0A3M7P4B9"/>
<sequence length="260" mass="28992">NSSHAYNPHHHQLIPFSDIPYDEENYNIQSGNGQIQLSGVNQIQRYHLRTNEPENNSASNNPNSSVPTFIYANKNDNYQHHHLSQAHSSSYPSSTIPQLILNQNQSNQQFSLSINPQSNSFGYSFMTPNLVDIQSNHISAYQNSSNQNSTSSGGEQTNFPLAARLGHNLHPGYHHIDQRNDLNSINLSSNDSVENKPMNASFHNNKSSGSMKNSESSAHRSNPWSPKNIPSNFLQESQANVPEQMKLGDNDGFIADYTEG</sequence>
<comment type="caution">
    <text evidence="2">The sequence shown here is derived from an EMBL/GenBank/DDBJ whole genome shotgun (WGS) entry which is preliminary data.</text>
</comment>
<evidence type="ECO:0000313" key="3">
    <source>
        <dbReference type="Proteomes" id="UP000276133"/>
    </source>
</evidence>
<dbReference type="Proteomes" id="UP000276133">
    <property type="component" value="Unassembled WGS sequence"/>
</dbReference>
<evidence type="ECO:0000313" key="2">
    <source>
        <dbReference type="EMBL" id="RMZ93587.1"/>
    </source>
</evidence>
<organism evidence="2 3">
    <name type="scientific">Brachionus plicatilis</name>
    <name type="common">Marine rotifer</name>
    <name type="synonym">Brachionus muelleri</name>
    <dbReference type="NCBI Taxonomy" id="10195"/>
    <lineage>
        <taxon>Eukaryota</taxon>
        <taxon>Metazoa</taxon>
        <taxon>Spiralia</taxon>
        <taxon>Gnathifera</taxon>
        <taxon>Rotifera</taxon>
        <taxon>Eurotatoria</taxon>
        <taxon>Monogononta</taxon>
        <taxon>Pseudotrocha</taxon>
        <taxon>Ploima</taxon>
        <taxon>Brachionidae</taxon>
        <taxon>Brachionus</taxon>
    </lineage>
</organism>
<feature type="compositionally biased region" description="Polar residues" evidence="1">
    <location>
        <begin position="219"/>
        <end position="241"/>
    </location>
</feature>
<reference evidence="2 3" key="1">
    <citation type="journal article" date="2018" name="Sci. Rep.">
        <title>Genomic signatures of local adaptation to the degree of environmental predictability in rotifers.</title>
        <authorList>
            <person name="Franch-Gras L."/>
            <person name="Hahn C."/>
            <person name="Garcia-Roger E.M."/>
            <person name="Carmona M.J."/>
            <person name="Serra M."/>
            <person name="Gomez A."/>
        </authorList>
    </citation>
    <scope>NUCLEOTIDE SEQUENCE [LARGE SCALE GENOMIC DNA]</scope>
    <source>
        <strain evidence="2">HYR1</strain>
    </source>
</reference>
<evidence type="ECO:0000256" key="1">
    <source>
        <dbReference type="SAM" id="MobiDB-lite"/>
    </source>
</evidence>
<accession>A0A3M7P4B9</accession>
<name>A0A3M7P4B9_BRAPC</name>
<feature type="compositionally biased region" description="Low complexity" evidence="1">
    <location>
        <begin position="181"/>
        <end position="192"/>
    </location>
</feature>